<dbReference type="PANTHER" id="PTHR38480">
    <property type="entry name" value="SLR0254 PROTEIN"/>
    <property type="match status" value="1"/>
</dbReference>
<sequence length="233" mass="25787">MKERIPDSPLDTLRQYEIPEGVTLHLRVAGPVVRACAWAIDALIRTLIYLSLAMLLGYLGGLGLGVMLIGLFLIEWFYPVVFEMHNGATPGKRAMGVLVIQENGTPVTPAASVIRNLLRSVDFLPFLYGVGLVTMLSNRSFQRLGDLAAGTLVVYRDQNIERMDPATSTALKPPMDLSEEEQLVILNFAERRETLSEERRQELAELLSAQTGLQGVAAEQALYGYANWILKGR</sequence>
<dbReference type="InterPro" id="IPR010432">
    <property type="entry name" value="RDD"/>
</dbReference>
<evidence type="ECO:0000259" key="6">
    <source>
        <dbReference type="Pfam" id="PF06271"/>
    </source>
</evidence>
<evidence type="ECO:0000256" key="3">
    <source>
        <dbReference type="ARBA" id="ARBA00022989"/>
    </source>
</evidence>
<evidence type="ECO:0000256" key="5">
    <source>
        <dbReference type="SAM" id="Phobius"/>
    </source>
</evidence>
<comment type="subcellular location">
    <subcellularLocation>
        <location evidence="1">Membrane</location>
        <topology evidence="1">Multi-pass membrane protein</topology>
    </subcellularLocation>
</comment>
<dbReference type="AlphaFoldDB" id="A0A1E2UQ51"/>
<dbReference type="Pfam" id="PF06271">
    <property type="entry name" value="RDD"/>
    <property type="match status" value="1"/>
</dbReference>
<proteinExistence type="predicted"/>
<evidence type="ECO:0000313" key="7">
    <source>
        <dbReference type="EMBL" id="ODB96811.1"/>
    </source>
</evidence>
<keyword evidence="3 5" id="KW-1133">Transmembrane helix</keyword>
<keyword evidence="2 5" id="KW-0812">Transmembrane</keyword>
<dbReference type="GO" id="GO:0016020">
    <property type="term" value="C:membrane"/>
    <property type="evidence" value="ECO:0007669"/>
    <property type="project" value="UniProtKB-SubCell"/>
</dbReference>
<comment type="caution">
    <text evidence="7">The sequence shown here is derived from an EMBL/GenBank/DDBJ whole genome shotgun (WGS) entry which is preliminary data.</text>
</comment>
<evidence type="ECO:0000256" key="2">
    <source>
        <dbReference type="ARBA" id="ARBA00022692"/>
    </source>
</evidence>
<evidence type="ECO:0000256" key="1">
    <source>
        <dbReference type="ARBA" id="ARBA00004141"/>
    </source>
</evidence>
<organism evidence="7 8">
    <name type="scientific">Candidatus Thiodiazotropha endoloripes</name>
    <dbReference type="NCBI Taxonomy" id="1818881"/>
    <lineage>
        <taxon>Bacteria</taxon>
        <taxon>Pseudomonadati</taxon>
        <taxon>Pseudomonadota</taxon>
        <taxon>Gammaproteobacteria</taxon>
        <taxon>Chromatiales</taxon>
        <taxon>Sedimenticolaceae</taxon>
        <taxon>Candidatus Thiodiazotropha</taxon>
    </lineage>
</organism>
<feature type="transmembrane region" description="Helical" evidence="5">
    <location>
        <begin position="47"/>
        <end position="74"/>
    </location>
</feature>
<keyword evidence="4 5" id="KW-0472">Membrane</keyword>
<keyword evidence="8" id="KW-1185">Reference proteome</keyword>
<accession>A0A1E2UQ51</accession>
<dbReference type="PANTHER" id="PTHR38480:SF1">
    <property type="entry name" value="SLR0254 PROTEIN"/>
    <property type="match status" value="1"/>
</dbReference>
<feature type="domain" description="RDD" evidence="6">
    <location>
        <begin position="28"/>
        <end position="150"/>
    </location>
</feature>
<protein>
    <submittedName>
        <fullName evidence="7">Transporter</fullName>
    </submittedName>
</protein>
<name>A0A1E2UQ51_9GAMM</name>
<dbReference type="EMBL" id="LVJZ01000003">
    <property type="protein sequence ID" value="ODB96811.1"/>
    <property type="molecule type" value="Genomic_DNA"/>
</dbReference>
<dbReference type="RefSeq" id="WP_069004546.1">
    <property type="nucleotide sequence ID" value="NZ_LVJX01000005.1"/>
</dbReference>
<reference evidence="7 8" key="1">
    <citation type="submission" date="2016-03" db="EMBL/GenBank/DDBJ databases">
        <title>Chemosynthetic sulphur-oxidizing symbionts of marine invertebrate animals are capable of nitrogen fixation.</title>
        <authorList>
            <person name="Petersen J.M."/>
            <person name="Kemper A."/>
            <person name="Gruber-Vodicka H."/>
            <person name="Cardini U."/>
            <person name="Geest Mvander."/>
            <person name="Kleiner M."/>
            <person name="Bulgheresi S."/>
            <person name="Fussmann M."/>
            <person name="Herbold C."/>
            <person name="Seah B.K.B."/>
            <person name="Antony C.Paul."/>
            <person name="Liu D."/>
            <person name="Belitz A."/>
            <person name="Weber M."/>
        </authorList>
    </citation>
    <scope>NUCLEOTIDE SEQUENCE [LARGE SCALE GENOMIC DNA]</scope>
    <source>
        <strain evidence="7">G_D</strain>
    </source>
</reference>
<evidence type="ECO:0000256" key="4">
    <source>
        <dbReference type="ARBA" id="ARBA00023136"/>
    </source>
</evidence>
<dbReference type="STRING" id="1818881.A3196_08605"/>
<dbReference type="Proteomes" id="UP000094849">
    <property type="component" value="Unassembled WGS sequence"/>
</dbReference>
<gene>
    <name evidence="7" type="ORF">A3196_08605</name>
</gene>
<evidence type="ECO:0000313" key="8">
    <source>
        <dbReference type="Proteomes" id="UP000094849"/>
    </source>
</evidence>